<feature type="transmembrane region" description="Helical" evidence="7">
    <location>
        <begin position="482"/>
        <end position="503"/>
    </location>
</feature>
<dbReference type="AlphaFoldDB" id="A0A7I8VC48"/>
<feature type="transmembrane region" description="Helical" evidence="7">
    <location>
        <begin position="378"/>
        <end position="399"/>
    </location>
</feature>
<feature type="transmembrane region" description="Helical" evidence="7">
    <location>
        <begin position="104"/>
        <end position="130"/>
    </location>
</feature>
<dbReference type="InterPro" id="IPR038377">
    <property type="entry name" value="Na/Glc_symporter_sf"/>
</dbReference>
<dbReference type="OrthoDB" id="6132759at2759"/>
<evidence type="ECO:0000256" key="1">
    <source>
        <dbReference type="ARBA" id="ARBA00004141"/>
    </source>
</evidence>
<dbReference type="PROSITE" id="PS50283">
    <property type="entry name" value="NA_SOLUT_SYMP_3"/>
    <property type="match status" value="1"/>
</dbReference>
<comment type="subcellular location">
    <subcellularLocation>
        <location evidence="1">Membrane</location>
        <topology evidence="1">Multi-pass membrane protein</topology>
    </subcellularLocation>
</comment>
<evidence type="ECO:0000256" key="2">
    <source>
        <dbReference type="ARBA" id="ARBA00006434"/>
    </source>
</evidence>
<keyword evidence="5 7" id="KW-0472">Membrane</keyword>
<dbReference type="GO" id="GO:0005412">
    <property type="term" value="F:D-glucose:sodium symporter activity"/>
    <property type="evidence" value="ECO:0007669"/>
    <property type="project" value="TreeGrafter"/>
</dbReference>
<evidence type="ECO:0000313" key="9">
    <source>
        <dbReference type="Proteomes" id="UP000549394"/>
    </source>
</evidence>
<evidence type="ECO:0000256" key="5">
    <source>
        <dbReference type="ARBA" id="ARBA00023136"/>
    </source>
</evidence>
<comment type="similarity">
    <text evidence="2 6">Belongs to the sodium:solute symporter (SSF) (TC 2.A.21) family.</text>
</comment>
<feature type="transmembrane region" description="Helical" evidence="7">
    <location>
        <begin position="270"/>
        <end position="290"/>
    </location>
</feature>
<protein>
    <submittedName>
        <fullName evidence="8">DgyrCDS2868</fullName>
    </submittedName>
</protein>
<organism evidence="8 9">
    <name type="scientific">Dimorphilus gyrociliatus</name>
    <dbReference type="NCBI Taxonomy" id="2664684"/>
    <lineage>
        <taxon>Eukaryota</taxon>
        <taxon>Metazoa</taxon>
        <taxon>Spiralia</taxon>
        <taxon>Lophotrochozoa</taxon>
        <taxon>Annelida</taxon>
        <taxon>Polychaeta</taxon>
        <taxon>Polychaeta incertae sedis</taxon>
        <taxon>Dinophilidae</taxon>
        <taxon>Dimorphilus</taxon>
    </lineage>
</organism>
<keyword evidence="9" id="KW-1185">Reference proteome</keyword>
<evidence type="ECO:0000256" key="7">
    <source>
        <dbReference type="SAM" id="Phobius"/>
    </source>
</evidence>
<dbReference type="EMBL" id="CAJFCJ010000004">
    <property type="protein sequence ID" value="CAD5113706.1"/>
    <property type="molecule type" value="Genomic_DNA"/>
</dbReference>
<keyword evidence="4 7" id="KW-1133">Transmembrane helix</keyword>
<feature type="transmembrane region" description="Helical" evidence="7">
    <location>
        <begin position="14"/>
        <end position="36"/>
    </location>
</feature>
<keyword evidence="3 7" id="KW-0812">Transmembrane</keyword>
<gene>
    <name evidence="8" type="ORF">DGYR_LOCUS2653</name>
</gene>
<dbReference type="PANTHER" id="PTHR11819">
    <property type="entry name" value="SOLUTE CARRIER FAMILY 5"/>
    <property type="match status" value="1"/>
</dbReference>
<reference evidence="8 9" key="1">
    <citation type="submission" date="2020-08" db="EMBL/GenBank/DDBJ databases">
        <authorList>
            <person name="Hejnol A."/>
        </authorList>
    </citation>
    <scope>NUCLEOTIDE SEQUENCE [LARGE SCALE GENOMIC DNA]</scope>
</reference>
<dbReference type="GO" id="GO:0005886">
    <property type="term" value="C:plasma membrane"/>
    <property type="evidence" value="ECO:0007669"/>
    <property type="project" value="TreeGrafter"/>
</dbReference>
<feature type="transmembrane region" description="Helical" evidence="7">
    <location>
        <begin position="440"/>
        <end position="462"/>
    </location>
</feature>
<dbReference type="Proteomes" id="UP000549394">
    <property type="component" value="Unassembled WGS sequence"/>
</dbReference>
<feature type="transmembrane region" description="Helical" evidence="7">
    <location>
        <begin position="136"/>
        <end position="163"/>
    </location>
</feature>
<feature type="transmembrane region" description="Helical" evidence="7">
    <location>
        <begin position="337"/>
        <end position="366"/>
    </location>
</feature>
<evidence type="ECO:0000313" key="8">
    <source>
        <dbReference type="EMBL" id="CAD5113706.1"/>
    </source>
</evidence>
<comment type="caution">
    <text evidence="8">The sequence shown here is derived from an EMBL/GenBank/DDBJ whole genome shotgun (WGS) entry which is preliminary data.</text>
</comment>
<proteinExistence type="inferred from homology"/>
<feature type="transmembrane region" description="Helical" evidence="7">
    <location>
        <begin position="411"/>
        <end position="433"/>
    </location>
</feature>
<feature type="transmembrane region" description="Helical" evidence="7">
    <location>
        <begin position="43"/>
        <end position="62"/>
    </location>
</feature>
<accession>A0A7I8VC48</accession>
<dbReference type="NCBIfam" id="TIGR00813">
    <property type="entry name" value="sss"/>
    <property type="match status" value="1"/>
</dbReference>
<dbReference type="Pfam" id="PF00474">
    <property type="entry name" value="SSF"/>
    <property type="match status" value="1"/>
</dbReference>
<dbReference type="Gene3D" id="1.20.1730.10">
    <property type="entry name" value="Sodium/glucose cotransporter"/>
    <property type="match status" value="1"/>
</dbReference>
<dbReference type="InterPro" id="IPR001734">
    <property type="entry name" value="Na/solute_symporter"/>
</dbReference>
<feature type="transmembrane region" description="Helical" evidence="7">
    <location>
        <begin position="231"/>
        <end position="249"/>
    </location>
</feature>
<feature type="transmembrane region" description="Helical" evidence="7">
    <location>
        <begin position="68"/>
        <end position="92"/>
    </location>
</feature>
<dbReference type="PANTHER" id="PTHR11819:SF195">
    <property type="entry name" value="SODIUM_GLUCOSE COTRANSPORTER 4"/>
    <property type="match status" value="1"/>
</dbReference>
<evidence type="ECO:0000256" key="3">
    <source>
        <dbReference type="ARBA" id="ARBA00022692"/>
    </source>
</evidence>
<feature type="transmembrane region" description="Helical" evidence="7">
    <location>
        <begin position="170"/>
        <end position="190"/>
    </location>
</feature>
<name>A0A7I8VC48_9ANNE</name>
<evidence type="ECO:0000256" key="6">
    <source>
        <dbReference type="RuleBase" id="RU362091"/>
    </source>
</evidence>
<evidence type="ECO:0000256" key="4">
    <source>
        <dbReference type="ARBA" id="ARBA00022989"/>
    </source>
</evidence>
<sequence length="614" mass="68460">MATVGNTSLHAADIAIIIVYFIFILTVGLWLGASLFASNIGSLHFIGLAGSGAAAGIAVGGFELNAIFVLMMLGWLFMPVYIASGVFTMPEYLHKRFGGQRLQIYLAVLSLLLYIFTKISADLFAGAIFIEQSLKWNIYLSTAILLVIASIFTITGGLTAVIWTDFIQTGIMLCGAFSLMIMAFIEVGGFENMKYKYERSIANSSIYSNSTCGLPRKDYLNFLRSPKEGDVPWPGLLGITFSSIWYWCADQVIVQRTLSGKNFTHAKAGCVLAGYLKLLPLFLLIFPGMISRILYTEEVACIDPDVCYEVCKSRSGCTNTAYPKLVLNLMPNGARGVMLAVILSALMSSLTSIFNSSSTVFTLDVWKRIRKNAQDFELMIVGRLTVVVLVGISIAWVPIIQATQGSQLFVYVQRVSSFLQPPVCAVYVASIFWSRMNEQGAFWSAVIGLGTGLLRFILEIVYGNPQCGEEDNRPSIIKNFHYLYFGIFVFFFTVLVAVVVSLLTKPLPKKYSIGTTFWSRYSKKEKADDDLPVEVDRSKETVIDNSMFDTGENIPWYKKAFFWICGIEKQEQSRETSIIDDKMTLKEDRLYKWICNINAVILLSVATFMFGFFS</sequence>
<feature type="transmembrane region" description="Helical" evidence="7">
    <location>
        <begin position="593"/>
        <end position="613"/>
    </location>
</feature>